<dbReference type="AlphaFoldDB" id="A0A6A6U3J4"/>
<evidence type="ECO:0000313" key="2">
    <source>
        <dbReference type="EMBL" id="KAF2666007.1"/>
    </source>
</evidence>
<dbReference type="Proteomes" id="UP000799302">
    <property type="component" value="Unassembled WGS sequence"/>
</dbReference>
<name>A0A6A6U3J4_9PEZI</name>
<evidence type="ECO:0000313" key="3">
    <source>
        <dbReference type="Proteomes" id="UP000799302"/>
    </source>
</evidence>
<accession>A0A6A6U3J4</accession>
<evidence type="ECO:0000256" key="1">
    <source>
        <dbReference type="SAM" id="SignalP"/>
    </source>
</evidence>
<reference evidence="2" key="1">
    <citation type="journal article" date="2020" name="Stud. Mycol.">
        <title>101 Dothideomycetes genomes: a test case for predicting lifestyles and emergence of pathogens.</title>
        <authorList>
            <person name="Haridas S."/>
            <person name="Albert R."/>
            <person name="Binder M."/>
            <person name="Bloem J."/>
            <person name="Labutti K."/>
            <person name="Salamov A."/>
            <person name="Andreopoulos B."/>
            <person name="Baker S."/>
            <person name="Barry K."/>
            <person name="Bills G."/>
            <person name="Bluhm B."/>
            <person name="Cannon C."/>
            <person name="Castanera R."/>
            <person name="Culley D."/>
            <person name="Daum C."/>
            <person name="Ezra D."/>
            <person name="Gonzalez J."/>
            <person name="Henrissat B."/>
            <person name="Kuo A."/>
            <person name="Liang C."/>
            <person name="Lipzen A."/>
            <person name="Lutzoni F."/>
            <person name="Magnuson J."/>
            <person name="Mondo S."/>
            <person name="Nolan M."/>
            <person name="Ohm R."/>
            <person name="Pangilinan J."/>
            <person name="Park H.-J."/>
            <person name="Ramirez L."/>
            <person name="Alfaro M."/>
            <person name="Sun H."/>
            <person name="Tritt A."/>
            <person name="Yoshinaga Y."/>
            <person name="Zwiers L.-H."/>
            <person name="Turgeon B."/>
            <person name="Goodwin S."/>
            <person name="Spatafora J."/>
            <person name="Crous P."/>
            <person name="Grigoriev I."/>
        </authorList>
    </citation>
    <scope>NUCLEOTIDE SEQUENCE</scope>
    <source>
        <strain evidence="2">CBS 115976</strain>
    </source>
</reference>
<gene>
    <name evidence="2" type="ORF">BT63DRAFT_481817</name>
</gene>
<sequence>MFFSKALVFAVLSLGVAANEAAVAAEDCARQPVNTERDKCYLRQHDCNNISHSSPSLYDQCQAYWKNRKTDWKATLDECTANEKVDEDKRECYSSVCEKLTVNDRDACWDKISALCYRRSTVEKRDSCYSSRGECSEIKDSRKLADCNKKHPKATSAPAPPRATSAPASCSGDNDCFNKGVCDRIQDNVRHDECYYKKKNRTCDPMRELKARDFCYACTKQCNRISNDPTSNDMYEGCNRGTLSASCNN</sequence>
<protein>
    <recommendedName>
        <fullName evidence="4">ShKT domain-containing protein</fullName>
    </recommendedName>
</protein>
<feature type="chain" id="PRO_5025374052" description="ShKT domain-containing protein" evidence="1">
    <location>
        <begin position="19"/>
        <end position="249"/>
    </location>
</feature>
<dbReference type="EMBL" id="MU004239">
    <property type="protein sequence ID" value="KAF2666007.1"/>
    <property type="molecule type" value="Genomic_DNA"/>
</dbReference>
<keyword evidence="1" id="KW-0732">Signal</keyword>
<evidence type="ECO:0008006" key="4">
    <source>
        <dbReference type="Google" id="ProtNLM"/>
    </source>
</evidence>
<organism evidence="2 3">
    <name type="scientific">Microthyrium microscopicum</name>
    <dbReference type="NCBI Taxonomy" id="703497"/>
    <lineage>
        <taxon>Eukaryota</taxon>
        <taxon>Fungi</taxon>
        <taxon>Dikarya</taxon>
        <taxon>Ascomycota</taxon>
        <taxon>Pezizomycotina</taxon>
        <taxon>Dothideomycetes</taxon>
        <taxon>Dothideomycetes incertae sedis</taxon>
        <taxon>Microthyriales</taxon>
        <taxon>Microthyriaceae</taxon>
        <taxon>Microthyrium</taxon>
    </lineage>
</organism>
<keyword evidence="3" id="KW-1185">Reference proteome</keyword>
<proteinExistence type="predicted"/>
<feature type="signal peptide" evidence="1">
    <location>
        <begin position="1"/>
        <end position="18"/>
    </location>
</feature>